<dbReference type="AlphaFoldDB" id="A0A4S2FUI9"/>
<sequence length="99" mass="11094">MVGIIHPVGPYITLKERTEWRGMVKAAQLEALCITSGSVRLRVLPPQPSSACRTHFPRRLNAYPAQAERISDIRRKSIFLSMEVFVATFSSGCASNRYV</sequence>
<evidence type="ECO:0000313" key="1">
    <source>
        <dbReference type="EMBL" id="TGY72974.1"/>
    </source>
</evidence>
<dbReference type="EMBL" id="SRYJ01000003">
    <property type="protein sequence ID" value="TGY72974.1"/>
    <property type="molecule type" value="Genomic_DNA"/>
</dbReference>
<reference evidence="1 2" key="1">
    <citation type="submission" date="2019-04" db="EMBL/GenBank/DDBJ databases">
        <title>Microbes associate with the intestines of laboratory mice.</title>
        <authorList>
            <person name="Navarre W."/>
            <person name="Wong E."/>
            <person name="Huang K."/>
            <person name="Tropini C."/>
            <person name="Ng K."/>
            <person name="Yu B."/>
        </authorList>
    </citation>
    <scope>NUCLEOTIDE SEQUENCE [LARGE SCALE GENOMIC DNA]</scope>
    <source>
        <strain evidence="1 2">NM22_B1</strain>
    </source>
</reference>
<protein>
    <submittedName>
        <fullName evidence="1">Uncharacterized protein</fullName>
    </submittedName>
</protein>
<proteinExistence type="predicted"/>
<gene>
    <name evidence="1" type="ORF">E5339_01855</name>
</gene>
<dbReference type="RefSeq" id="WP_135950327.1">
    <property type="nucleotide sequence ID" value="NZ_CAOOJZ010000006.1"/>
</dbReference>
<accession>A0A4S2FUI9</accession>
<organism evidence="1 2">
    <name type="scientific">Phocaeicola sartorii</name>
    <dbReference type="NCBI Taxonomy" id="671267"/>
    <lineage>
        <taxon>Bacteria</taxon>
        <taxon>Pseudomonadati</taxon>
        <taxon>Bacteroidota</taxon>
        <taxon>Bacteroidia</taxon>
        <taxon>Bacteroidales</taxon>
        <taxon>Bacteroidaceae</taxon>
        <taxon>Phocaeicola</taxon>
    </lineage>
</organism>
<evidence type="ECO:0000313" key="2">
    <source>
        <dbReference type="Proteomes" id="UP000310760"/>
    </source>
</evidence>
<dbReference type="Proteomes" id="UP000310760">
    <property type="component" value="Unassembled WGS sequence"/>
</dbReference>
<name>A0A4S2FUI9_9BACT</name>
<comment type="caution">
    <text evidence="1">The sequence shown here is derived from an EMBL/GenBank/DDBJ whole genome shotgun (WGS) entry which is preliminary data.</text>
</comment>